<dbReference type="Pfam" id="PF07676">
    <property type="entry name" value="PD40"/>
    <property type="match status" value="1"/>
</dbReference>
<dbReference type="Proteomes" id="UP001500897">
    <property type="component" value="Unassembled WGS sequence"/>
</dbReference>
<keyword evidence="4" id="KW-1185">Reference proteome</keyword>
<feature type="compositionally biased region" description="Low complexity" evidence="1">
    <location>
        <begin position="52"/>
        <end position="98"/>
    </location>
</feature>
<evidence type="ECO:0000313" key="4">
    <source>
        <dbReference type="Proteomes" id="UP001500897"/>
    </source>
</evidence>
<dbReference type="InterPro" id="IPR011042">
    <property type="entry name" value="6-blade_b-propeller_TolB-like"/>
</dbReference>
<organism evidence="3 4">
    <name type="scientific">Kitasatospora saccharophila</name>
    <dbReference type="NCBI Taxonomy" id="407973"/>
    <lineage>
        <taxon>Bacteria</taxon>
        <taxon>Bacillati</taxon>
        <taxon>Actinomycetota</taxon>
        <taxon>Actinomycetes</taxon>
        <taxon>Kitasatosporales</taxon>
        <taxon>Streptomycetaceae</taxon>
        <taxon>Kitasatospora</taxon>
    </lineage>
</organism>
<dbReference type="PROSITE" id="PS51257">
    <property type="entry name" value="PROKAR_LIPOPROTEIN"/>
    <property type="match status" value="1"/>
</dbReference>
<dbReference type="InterPro" id="IPR011659">
    <property type="entry name" value="WD40"/>
</dbReference>
<feature type="compositionally biased region" description="Basic and acidic residues" evidence="1">
    <location>
        <begin position="313"/>
        <end position="323"/>
    </location>
</feature>
<evidence type="ECO:0000313" key="3">
    <source>
        <dbReference type="EMBL" id="GAA2083193.1"/>
    </source>
</evidence>
<dbReference type="SUPFAM" id="SSF82171">
    <property type="entry name" value="DPP6 N-terminal domain-like"/>
    <property type="match status" value="1"/>
</dbReference>
<protein>
    <recommendedName>
        <fullName evidence="5">WD40 repeat protein</fullName>
    </recommendedName>
</protein>
<accession>A0ABN2W497</accession>
<feature type="region of interest" description="Disordered" evidence="1">
    <location>
        <begin position="308"/>
        <end position="334"/>
    </location>
</feature>
<feature type="region of interest" description="Disordered" evidence="1">
    <location>
        <begin position="37"/>
        <end position="98"/>
    </location>
</feature>
<dbReference type="Gene3D" id="2.120.10.30">
    <property type="entry name" value="TolB, C-terminal domain"/>
    <property type="match status" value="2"/>
</dbReference>
<reference evidence="3 4" key="1">
    <citation type="journal article" date="2019" name="Int. J. Syst. Evol. Microbiol.">
        <title>The Global Catalogue of Microorganisms (GCM) 10K type strain sequencing project: providing services to taxonomists for standard genome sequencing and annotation.</title>
        <authorList>
            <consortium name="The Broad Institute Genomics Platform"/>
            <consortium name="The Broad Institute Genome Sequencing Center for Infectious Disease"/>
            <person name="Wu L."/>
            <person name="Ma J."/>
        </authorList>
    </citation>
    <scope>NUCLEOTIDE SEQUENCE [LARGE SCALE GENOMIC DNA]</scope>
    <source>
        <strain evidence="3 4">JCM 14559</strain>
    </source>
</reference>
<proteinExistence type="predicted"/>
<evidence type="ECO:0000256" key="1">
    <source>
        <dbReference type="SAM" id="MobiDB-lite"/>
    </source>
</evidence>
<dbReference type="EMBL" id="BAAANS010000001">
    <property type="protein sequence ID" value="GAA2083193.1"/>
    <property type="molecule type" value="Genomic_DNA"/>
</dbReference>
<evidence type="ECO:0008006" key="5">
    <source>
        <dbReference type="Google" id="ProtNLM"/>
    </source>
</evidence>
<feature type="signal peptide" evidence="2">
    <location>
        <begin position="1"/>
        <end position="35"/>
    </location>
</feature>
<feature type="chain" id="PRO_5046335126" description="WD40 repeat protein" evidence="2">
    <location>
        <begin position="36"/>
        <end position="374"/>
    </location>
</feature>
<sequence>MSAHARLRRSAAVAFVSAITAGSALLLTACDPSDAADAAKAGTATPSRTAGPSHTATGSAAPSGSASTPAAPTSAATPTASAPAQRPSASASAPQPSATPVKAALDLTKGTGLTISNGTRYVVMDGKVVDFGTVVRDLAWSPDGKHAAFVDGNGNLETSDPDGSHQVLVATAPSGVTWSHPTWQVFTPNADEQQSGLRTKNDLLFTADDHGTLRLLGVPATGGTPAPIRLGNSSGEDVEANPATGNLWANVGNRIGSAVYANKDDGKVYYRDDYLRQQGGPVTEGSQPDLDDEGDIVFVRSVDGHSHLFTKSGDQRSPERDLTPHATTDYTEPAFSADGGTIAFRAPDGIYTVPAKGGAPTKVSDTVGLPAYRG</sequence>
<name>A0ABN2W497_9ACTN</name>
<comment type="caution">
    <text evidence="3">The sequence shown here is derived from an EMBL/GenBank/DDBJ whole genome shotgun (WGS) entry which is preliminary data.</text>
</comment>
<dbReference type="RefSeq" id="WP_344549630.1">
    <property type="nucleotide sequence ID" value="NZ_BAAANS010000001.1"/>
</dbReference>
<keyword evidence="2" id="KW-0732">Signal</keyword>
<gene>
    <name evidence="3" type="ORF">GCM10009759_01110</name>
</gene>
<evidence type="ECO:0000256" key="2">
    <source>
        <dbReference type="SAM" id="SignalP"/>
    </source>
</evidence>